<accession>A0A0E9QL29</accession>
<organism evidence="1">
    <name type="scientific">Anguilla anguilla</name>
    <name type="common">European freshwater eel</name>
    <name type="synonym">Muraena anguilla</name>
    <dbReference type="NCBI Taxonomy" id="7936"/>
    <lineage>
        <taxon>Eukaryota</taxon>
        <taxon>Metazoa</taxon>
        <taxon>Chordata</taxon>
        <taxon>Craniata</taxon>
        <taxon>Vertebrata</taxon>
        <taxon>Euteleostomi</taxon>
        <taxon>Actinopterygii</taxon>
        <taxon>Neopterygii</taxon>
        <taxon>Teleostei</taxon>
        <taxon>Anguilliformes</taxon>
        <taxon>Anguillidae</taxon>
        <taxon>Anguilla</taxon>
    </lineage>
</organism>
<proteinExistence type="predicted"/>
<sequence length="44" mass="4925">MTDAHKSCNTRLQSSEHQIGRCKGHAYHTINTVSRLTMSPLPSE</sequence>
<dbReference type="EMBL" id="GBXM01090971">
    <property type="protein sequence ID" value="JAH17606.1"/>
    <property type="molecule type" value="Transcribed_RNA"/>
</dbReference>
<evidence type="ECO:0000313" key="1">
    <source>
        <dbReference type="EMBL" id="JAH17606.1"/>
    </source>
</evidence>
<name>A0A0E9QL29_ANGAN</name>
<protein>
    <submittedName>
        <fullName evidence="1">Uncharacterized protein</fullName>
    </submittedName>
</protein>
<dbReference type="EMBL" id="GBXM01072785">
    <property type="protein sequence ID" value="JAH35792.1"/>
    <property type="molecule type" value="Transcribed_RNA"/>
</dbReference>
<reference evidence="1" key="2">
    <citation type="journal article" date="2015" name="Fish Shellfish Immunol.">
        <title>Early steps in the European eel (Anguilla anguilla)-Vibrio vulnificus interaction in the gills: Role of the RtxA13 toxin.</title>
        <authorList>
            <person name="Callol A."/>
            <person name="Pajuelo D."/>
            <person name="Ebbesson L."/>
            <person name="Teles M."/>
            <person name="MacKenzie S."/>
            <person name="Amaro C."/>
        </authorList>
    </citation>
    <scope>NUCLEOTIDE SEQUENCE</scope>
</reference>
<reference evidence="1" key="1">
    <citation type="submission" date="2014-11" db="EMBL/GenBank/DDBJ databases">
        <authorList>
            <person name="Amaro Gonzalez C."/>
        </authorList>
    </citation>
    <scope>NUCLEOTIDE SEQUENCE</scope>
</reference>
<dbReference type="AlphaFoldDB" id="A0A0E9QL29"/>